<dbReference type="EMBL" id="JABCKI010005783">
    <property type="protein sequence ID" value="KAG5638073.1"/>
    <property type="molecule type" value="Genomic_DNA"/>
</dbReference>
<name>A0A9P7FXC0_9AGAR</name>
<gene>
    <name evidence="1" type="ORF">H0H81_001922</name>
</gene>
<evidence type="ECO:0000313" key="2">
    <source>
        <dbReference type="Proteomes" id="UP000717328"/>
    </source>
</evidence>
<dbReference type="AlphaFoldDB" id="A0A9P7FXC0"/>
<evidence type="ECO:0000313" key="1">
    <source>
        <dbReference type="EMBL" id="KAG5638073.1"/>
    </source>
</evidence>
<protein>
    <submittedName>
        <fullName evidence="1">Uncharacterized protein</fullName>
    </submittedName>
</protein>
<reference evidence="1" key="1">
    <citation type="submission" date="2021-02" db="EMBL/GenBank/DDBJ databases">
        <authorList>
            <person name="Nieuwenhuis M."/>
            <person name="Van De Peppel L.J.J."/>
        </authorList>
    </citation>
    <scope>NUCLEOTIDE SEQUENCE</scope>
    <source>
        <strain evidence="1">D49</strain>
    </source>
</reference>
<proteinExistence type="predicted"/>
<dbReference type="OrthoDB" id="2961574at2759"/>
<sequence length="316" mass="35844">MLVLKKLSWRSGFLAKRRRVSTLCAELLRRDDYIDVSNIRTPCLFSAPCTYGGKAPFPPNTKGFFYFYHSPYPQDPGELRFRLTPSPNPASFFAGTDLLRPEGFPWCIKLPSIAGQPTYAKLRDFLLADGIVSHETMKRSAAIGIVRRGPFQLYTLSQPLFVDMFVDRTISVISGTTKQSVRFPRLFVDQRLTGDSGKERLPYEGTSPYFVYTIIHRRRRGAGSAMVRLELGRRYASATPDVHVRVLKLMSPVKCLIPGYDGYLHPPQPGELLQKGLAHRVRAIKVGPRTYSQPWLDLIRQAQEDPQEIGLDMNHI</sequence>
<organism evidence="1 2">
    <name type="scientific">Sphagnurus paluster</name>
    <dbReference type="NCBI Taxonomy" id="117069"/>
    <lineage>
        <taxon>Eukaryota</taxon>
        <taxon>Fungi</taxon>
        <taxon>Dikarya</taxon>
        <taxon>Basidiomycota</taxon>
        <taxon>Agaricomycotina</taxon>
        <taxon>Agaricomycetes</taxon>
        <taxon>Agaricomycetidae</taxon>
        <taxon>Agaricales</taxon>
        <taxon>Tricholomatineae</taxon>
        <taxon>Lyophyllaceae</taxon>
        <taxon>Sphagnurus</taxon>
    </lineage>
</organism>
<comment type="caution">
    <text evidence="1">The sequence shown here is derived from an EMBL/GenBank/DDBJ whole genome shotgun (WGS) entry which is preliminary data.</text>
</comment>
<dbReference type="Proteomes" id="UP000717328">
    <property type="component" value="Unassembled WGS sequence"/>
</dbReference>
<accession>A0A9P7FXC0</accession>
<reference evidence="1" key="2">
    <citation type="submission" date="2021-10" db="EMBL/GenBank/DDBJ databases">
        <title>Phylogenomics reveals ancestral predisposition of the termite-cultivated fungus Termitomyces towards a domesticated lifestyle.</title>
        <authorList>
            <person name="Auxier B."/>
            <person name="Grum-Grzhimaylo A."/>
            <person name="Cardenas M.E."/>
            <person name="Lodge J.D."/>
            <person name="Laessoe T."/>
            <person name="Pedersen O."/>
            <person name="Smith M.E."/>
            <person name="Kuyper T.W."/>
            <person name="Franco-Molano E.A."/>
            <person name="Baroni T.J."/>
            <person name="Aanen D.K."/>
        </authorList>
    </citation>
    <scope>NUCLEOTIDE SEQUENCE</scope>
    <source>
        <strain evidence="1">D49</strain>
    </source>
</reference>
<keyword evidence="2" id="KW-1185">Reference proteome</keyword>